<dbReference type="GO" id="GO:0051287">
    <property type="term" value="F:NAD binding"/>
    <property type="evidence" value="ECO:0007669"/>
    <property type="project" value="InterPro"/>
</dbReference>
<dbReference type="PANTHER" id="PTHR10996">
    <property type="entry name" value="2-HYDROXYACID DEHYDROGENASE-RELATED"/>
    <property type="match status" value="1"/>
</dbReference>
<evidence type="ECO:0000256" key="1">
    <source>
        <dbReference type="ARBA" id="ARBA00022857"/>
    </source>
</evidence>
<keyword evidence="3" id="KW-0520">NAD</keyword>
<dbReference type="GO" id="GO:0030267">
    <property type="term" value="F:glyoxylate reductase (NADPH) activity"/>
    <property type="evidence" value="ECO:0007669"/>
    <property type="project" value="TreeGrafter"/>
</dbReference>
<reference evidence="7 8" key="1">
    <citation type="submission" date="2017-11" db="EMBL/GenBank/DDBJ databases">
        <title>Draft genome sequence of Mitsuaria sp. HWN-4.</title>
        <authorList>
            <person name="Gundlapally S.R."/>
        </authorList>
    </citation>
    <scope>NUCLEOTIDE SEQUENCE [LARGE SCALE GENOMIC DNA]</scope>
    <source>
        <strain evidence="7 8">HWN-4</strain>
    </source>
</reference>
<dbReference type="InterPro" id="IPR006140">
    <property type="entry name" value="D-isomer_DH_NAD-bd"/>
</dbReference>
<protein>
    <submittedName>
        <fullName evidence="7">Hydroxyacid dehydrogenase</fullName>
    </submittedName>
</protein>
<proteinExistence type="inferred from homology"/>
<dbReference type="SUPFAM" id="SSF51735">
    <property type="entry name" value="NAD(P)-binding Rossmann-fold domains"/>
    <property type="match status" value="1"/>
</dbReference>
<gene>
    <name evidence="7" type="ORF">CS062_07595</name>
</gene>
<feature type="domain" description="D-isomer specific 2-hydroxyacid dehydrogenase catalytic" evidence="5">
    <location>
        <begin position="14"/>
        <end position="315"/>
    </location>
</feature>
<dbReference type="OrthoDB" id="9805416at2"/>
<dbReference type="Pfam" id="PF00389">
    <property type="entry name" value="2-Hacid_dh"/>
    <property type="match status" value="1"/>
</dbReference>
<sequence>MPAPTSSRRKLLVLMPTAEEHLAQFRQRYDVIYAPTAEARAQAVATQGAEIELVVTIGAVGLRADEIAAMPRLGAVAAQGAGYEAIDLAAARARGLTLWNGAGTNDSCVADHAMALLLASVRGLPQQEAALRAGVWRDALPLRPSVNGRKLGILGMGTIGLRIARRAQAFDMEVGYHNRRERHDALGSRYFGSVLSLAEWADFLVVAAPGGPATRHIVNAEVLKALGPQGHVVNIARGSLIDTQALAAALAAGELGGAALDVYESEPKPPEPLLGFRNVILTPHIAGWSPESVQATVDLFLENARRWEAGEPVLTPL</sequence>
<evidence type="ECO:0000259" key="5">
    <source>
        <dbReference type="Pfam" id="PF00389"/>
    </source>
</evidence>
<dbReference type="FunFam" id="3.40.50.720:FF:000213">
    <property type="entry name" value="Putative 2-hydroxyacid dehydrogenase"/>
    <property type="match status" value="1"/>
</dbReference>
<feature type="domain" description="D-isomer specific 2-hydroxyacid dehydrogenase NAD-binding" evidence="6">
    <location>
        <begin position="114"/>
        <end position="286"/>
    </location>
</feature>
<evidence type="ECO:0000256" key="3">
    <source>
        <dbReference type="ARBA" id="ARBA00023027"/>
    </source>
</evidence>
<dbReference type="GO" id="GO:0016618">
    <property type="term" value="F:hydroxypyruvate reductase [NAD(P)H] activity"/>
    <property type="evidence" value="ECO:0007669"/>
    <property type="project" value="TreeGrafter"/>
</dbReference>
<dbReference type="GO" id="GO:0005829">
    <property type="term" value="C:cytosol"/>
    <property type="evidence" value="ECO:0007669"/>
    <property type="project" value="TreeGrafter"/>
</dbReference>
<dbReference type="SUPFAM" id="SSF52283">
    <property type="entry name" value="Formate/glycerate dehydrogenase catalytic domain-like"/>
    <property type="match status" value="1"/>
</dbReference>
<comment type="caution">
    <text evidence="7">The sequence shown here is derived from an EMBL/GenBank/DDBJ whole genome shotgun (WGS) entry which is preliminary data.</text>
</comment>
<dbReference type="PANTHER" id="PTHR10996:SF178">
    <property type="entry name" value="2-HYDROXYACID DEHYDROGENASE YGL185C-RELATED"/>
    <property type="match status" value="1"/>
</dbReference>
<dbReference type="Pfam" id="PF02826">
    <property type="entry name" value="2-Hacid_dh_C"/>
    <property type="match status" value="1"/>
</dbReference>
<evidence type="ECO:0000256" key="4">
    <source>
        <dbReference type="RuleBase" id="RU003719"/>
    </source>
</evidence>
<evidence type="ECO:0000259" key="6">
    <source>
        <dbReference type="Pfam" id="PF02826"/>
    </source>
</evidence>
<dbReference type="Gene3D" id="3.40.50.720">
    <property type="entry name" value="NAD(P)-binding Rossmann-like Domain"/>
    <property type="match status" value="2"/>
</dbReference>
<dbReference type="InterPro" id="IPR036291">
    <property type="entry name" value="NAD(P)-bd_dom_sf"/>
</dbReference>
<evidence type="ECO:0000256" key="2">
    <source>
        <dbReference type="ARBA" id="ARBA00023002"/>
    </source>
</evidence>
<keyword evidence="1" id="KW-0521">NADP</keyword>
<dbReference type="EMBL" id="PEOG01000016">
    <property type="protein sequence ID" value="PIM53854.1"/>
    <property type="molecule type" value="Genomic_DNA"/>
</dbReference>
<accession>A0A2G9CE01</accession>
<comment type="similarity">
    <text evidence="4">Belongs to the D-isomer specific 2-hydroxyacid dehydrogenase family.</text>
</comment>
<keyword evidence="8" id="KW-1185">Reference proteome</keyword>
<evidence type="ECO:0000313" key="8">
    <source>
        <dbReference type="Proteomes" id="UP000231501"/>
    </source>
</evidence>
<organism evidence="7 8">
    <name type="scientific">Roseateles chitinivorans</name>
    <dbReference type="NCBI Taxonomy" id="2917965"/>
    <lineage>
        <taxon>Bacteria</taxon>
        <taxon>Pseudomonadati</taxon>
        <taxon>Pseudomonadota</taxon>
        <taxon>Betaproteobacteria</taxon>
        <taxon>Burkholderiales</taxon>
        <taxon>Sphaerotilaceae</taxon>
        <taxon>Roseateles</taxon>
    </lineage>
</organism>
<dbReference type="AlphaFoldDB" id="A0A2G9CE01"/>
<name>A0A2G9CE01_9BURK</name>
<dbReference type="InterPro" id="IPR006139">
    <property type="entry name" value="D-isomer_2_OHA_DH_cat_dom"/>
</dbReference>
<keyword evidence="2 4" id="KW-0560">Oxidoreductase</keyword>
<dbReference type="Proteomes" id="UP000231501">
    <property type="component" value="Unassembled WGS sequence"/>
</dbReference>
<dbReference type="InterPro" id="IPR050223">
    <property type="entry name" value="D-isomer_2-hydroxyacid_DH"/>
</dbReference>
<evidence type="ECO:0000313" key="7">
    <source>
        <dbReference type="EMBL" id="PIM53854.1"/>
    </source>
</evidence>